<name>A0ABU3NUA4_9FIRM</name>
<dbReference type="Proteomes" id="UP001254848">
    <property type="component" value="Unassembled WGS sequence"/>
</dbReference>
<sequence length="64" mass="7013">MKYAKGTIFGANDETYMLVGKMYCGLGVDGYVLAPQDAKNTEVLVYTAEEIEEGIEAGWLTIKC</sequence>
<proteinExistence type="predicted"/>
<dbReference type="RefSeq" id="WP_413778934.1">
    <property type="nucleotide sequence ID" value="NZ_JAUOZS010000001.1"/>
</dbReference>
<reference evidence="1 2" key="1">
    <citation type="submission" date="2023-07" db="EMBL/GenBank/DDBJ databases">
        <title>The novel representative of Negativicutes class, Anaeroselena agilis gen. nov. sp. nov.</title>
        <authorList>
            <person name="Prokofeva M.I."/>
            <person name="Elcheninov A.G."/>
            <person name="Klyukina A."/>
            <person name="Kublanov I.V."/>
            <person name="Frolov E.N."/>
            <person name="Podosokorskaya O.A."/>
        </authorList>
    </citation>
    <scope>NUCLEOTIDE SEQUENCE [LARGE SCALE GENOMIC DNA]</scope>
    <source>
        <strain evidence="1 2">4137-cl</strain>
    </source>
</reference>
<comment type="caution">
    <text evidence="1">The sequence shown here is derived from an EMBL/GenBank/DDBJ whole genome shotgun (WGS) entry which is preliminary data.</text>
</comment>
<organism evidence="1 2">
    <name type="scientific">Anaeroselena agilis</name>
    <dbReference type="NCBI Taxonomy" id="3063788"/>
    <lineage>
        <taxon>Bacteria</taxon>
        <taxon>Bacillati</taxon>
        <taxon>Bacillota</taxon>
        <taxon>Negativicutes</taxon>
        <taxon>Acetonemataceae</taxon>
        <taxon>Anaeroselena</taxon>
    </lineage>
</organism>
<evidence type="ECO:0000313" key="1">
    <source>
        <dbReference type="EMBL" id="MDT8900387.1"/>
    </source>
</evidence>
<accession>A0ABU3NUA4</accession>
<dbReference type="EMBL" id="JAUOZS010000001">
    <property type="protein sequence ID" value="MDT8900387.1"/>
    <property type="molecule type" value="Genomic_DNA"/>
</dbReference>
<gene>
    <name evidence="1" type="ORF">Q4T40_03915</name>
</gene>
<protein>
    <submittedName>
        <fullName evidence="1">Uncharacterized protein</fullName>
    </submittedName>
</protein>
<keyword evidence="2" id="KW-1185">Reference proteome</keyword>
<evidence type="ECO:0000313" key="2">
    <source>
        <dbReference type="Proteomes" id="UP001254848"/>
    </source>
</evidence>